<feature type="transmembrane region" description="Helical" evidence="1">
    <location>
        <begin position="89"/>
        <end position="108"/>
    </location>
</feature>
<name>W6M6F7_9GAMM</name>
<sequence length="222" mass="26133">MQFYLLILLTIRYLVRLHPLIILLACITISWAWRALVFFLLCHGMACTAEVIFVPSTQLPGCLDGFGFGICLARVILDKNGQFYSISSIYQSAWFWTATGAVVAWPTFNIYWQWSSYWEFWWMVIFWKTLPGVIFFAVLIVAIKAVSLIKLNKYIFTPFWYLGEISYGIYLWHFLVILIFSKAKIFTAEEFLVLTLFFTISLAIFSWHFLEKPIIRRFHELV</sequence>
<dbReference type="STRING" id="1400863.BN873_260060"/>
<dbReference type="Proteomes" id="UP000035760">
    <property type="component" value="Unassembled WGS sequence"/>
</dbReference>
<reference evidence="2" key="1">
    <citation type="submission" date="2013-07" db="EMBL/GenBank/DDBJ databases">
        <authorList>
            <person name="McIlroy S."/>
        </authorList>
    </citation>
    <scope>NUCLEOTIDE SEQUENCE [LARGE SCALE GENOMIC DNA]</scope>
    <source>
        <strain evidence="2">Run_A_D11</strain>
    </source>
</reference>
<reference evidence="2" key="2">
    <citation type="submission" date="2014-03" db="EMBL/GenBank/DDBJ databases">
        <title>Candidatus Competibacter-lineage genomes retrieved from metagenomes reveal functional metabolic diversity.</title>
        <authorList>
            <person name="McIlroy S.J."/>
            <person name="Albertsen M."/>
            <person name="Andresen E.K."/>
            <person name="Saunders A.M."/>
            <person name="Kristiansen R."/>
            <person name="Stokholm-Bjerregaard M."/>
            <person name="Nielsen K.L."/>
            <person name="Nielsen P.H."/>
        </authorList>
    </citation>
    <scope>NUCLEOTIDE SEQUENCE</scope>
    <source>
        <strain evidence="2">Run_A_D11</strain>
    </source>
</reference>
<organism evidence="2 3">
    <name type="scientific">Candidatus Competibacter denitrificans Run_A_D11</name>
    <dbReference type="NCBI Taxonomy" id="1400863"/>
    <lineage>
        <taxon>Bacteria</taxon>
        <taxon>Pseudomonadati</taxon>
        <taxon>Pseudomonadota</taxon>
        <taxon>Gammaproteobacteria</taxon>
        <taxon>Candidatus Competibacteraceae</taxon>
        <taxon>Candidatus Competibacter</taxon>
    </lineage>
</organism>
<keyword evidence="3" id="KW-1185">Reference proteome</keyword>
<proteinExistence type="predicted"/>
<evidence type="ECO:0000313" key="3">
    <source>
        <dbReference type="Proteomes" id="UP000035760"/>
    </source>
</evidence>
<feature type="transmembrane region" description="Helical" evidence="1">
    <location>
        <begin position="20"/>
        <end position="46"/>
    </location>
</feature>
<evidence type="ECO:0000256" key="1">
    <source>
        <dbReference type="SAM" id="Phobius"/>
    </source>
</evidence>
<feature type="transmembrane region" description="Helical" evidence="1">
    <location>
        <begin position="191"/>
        <end position="210"/>
    </location>
</feature>
<feature type="transmembrane region" description="Helical" evidence="1">
    <location>
        <begin position="120"/>
        <end position="147"/>
    </location>
</feature>
<keyword evidence="1" id="KW-0812">Transmembrane</keyword>
<protein>
    <recommendedName>
        <fullName evidence="4">Acyltransferase 3 domain-containing protein</fullName>
    </recommendedName>
</protein>
<keyword evidence="1" id="KW-1133">Transmembrane helix</keyword>
<evidence type="ECO:0000313" key="2">
    <source>
        <dbReference type="EMBL" id="CDI02204.1"/>
    </source>
</evidence>
<accession>W6M6F7</accession>
<comment type="caution">
    <text evidence="2">The sequence shown here is derived from an EMBL/GenBank/DDBJ whole genome shotgun (WGS) entry which is preliminary data.</text>
</comment>
<gene>
    <name evidence="2" type="ORF">BN873_260060</name>
</gene>
<dbReference type="EMBL" id="CBTJ020000032">
    <property type="protein sequence ID" value="CDI02204.1"/>
    <property type="molecule type" value="Genomic_DNA"/>
</dbReference>
<evidence type="ECO:0008006" key="4">
    <source>
        <dbReference type="Google" id="ProtNLM"/>
    </source>
</evidence>
<dbReference type="AlphaFoldDB" id="W6M6F7"/>
<feature type="transmembrane region" description="Helical" evidence="1">
    <location>
        <begin position="159"/>
        <end position="179"/>
    </location>
</feature>
<keyword evidence="1" id="KW-0472">Membrane</keyword>